<evidence type="ECO:0000313" key="1">
    <source>
        <dbReference type="EMBL" id="MFC5889258.1"/>
    </source>
</evidence>
<sequence>MLRLNAPDNTTNYTISDHDYPESLTGRSGPGWSWMWVPYPFNSQSVKGQFSHRVFKHHRMSHGDLRAFIGENIAGHDRRWSTAAVAALRDVTAQEFVMVCSHVWAFASFEVPSGRSAEAGTAFYNGWVNDVNSAPDNPYVLMAADKPTVLVRR</sequence>
<evidence type="ECO:0000313" key="2">
    <source>
        <dbReference type="Proteomes" id="UP001596067"/>
    </source>
</evidence>
<dbReference type="EMBL" id="JBHSOD010000053">
    <property type="protein sequence ID" value="MFC5889258.1"/>
    <property type="molecule type" value="Genomic_DNA"/>
</dbReference>
<gene>
    <name evidence="1" type="ORF">ACFP0N_30235</name>
</gene>
<reference evidence="2" key="1">
    <citation type="journal article" date="2019" name="Int. J. Syst. Evol. Microbiol.">
        <title>The Global Catalogue of Microorganisms (GCM) 10K type strain sequencing project: providing services to taxonomists for standard genome sequencing and annotation.</title>
        <authorList>
            <consortium name="The Broad Institute Genomics Platform"/>
            <consortium name="The Broad Institute Genome Sequencing Center for Infectious Disease"/>
            <person name="Wu L."/>
            <person name="Ma J."/>
        </authorList>
    </citation>
    <scope>NUCLEOTIDE SEQUENCE [LARGE SCALE GENOMIC DNA]</scope>
    <source>
        <strain evidence="2">CGMCC 4.1469</strain>
    </source>
</reference>
<name>A0ABW1F689_9ACTN</name>
<dbReference type="RefSeq" id="WP_345328202.1">
    <property type="nucleotide sequence ID" value="NZ_BAAAVH010000016.1"/>
</dbReference>
<comment type="caution">
    <text evidence="1">The sequence shown here is derived from an EMBL/GenBank/DDBJ whole genome shotgun (WGS) entry which is preliminary data.</text>
</comment>
<organism evidence="1 2">
    <name type="scientific">Kitasatospora aburaviensis</name>
    <dbReference type="NCBI Taxonomy" id="67265"/>
    <lineage>
        <taxon>Bacteria</taxon>
        <taxon>Bacillati</taxon>
        <taxon>Actinomycetota</taxon>
        <taxon>Actinomycetes</taxon>
        <taxon>Kitasatosporales</taxon>
        <taxon>Streptomycetaceae</taxon>
        <taxon>Kitasatospora</taxon>
    </lineage>
</organism>
<keyword evidence="2" id="KW-1185">Reference proteome</keyword>
<protein>
    <submittedName>
        <fullName evidence="1">Uncharacterized protein</fullName>
    </submittedName>
</protein>
<accession>A0ABW1F689</accession>
<dbReference type="Proteomes" id="UP001596067">
    <property type="component" value="Unassembled WGS sequence"/>
</dbReference>
<proteinExistence type="predicted"/>